<protein>
    <submittedName>
        <fullName evidence="1">Uncharacterized protein</fullName>
    </submittedName>
</protein>
<evidence type="ECO:0000313" key="1">
    <source>
        <dbReference type="EMBL" id="GBE59318.1"/>
    </source>
</evidence>
<dbReference type="GeneID" id="39873088"/>
<reference evidence="1 2" key="1">
    <citation type="journal article" date="2017" name="BMC Genomics">
        <title>Whole-genome assembly of Babesia ovata and comparative genomics between closely related pathogens.</title>
        <authorList>
            <person name="Yamagishi J."/>
            <person name="Asada M."/>
            <person name="Hakimi H."/>
            <person name="Tanaka T.Q."/>
            <person name="Sugimoto C."/>
            <person name="Kawazu S."/>
        </authorList>
    </citation>
    <scope>NUCLEOTIDE SEQUENCE [LARGE SCALE GENOMIC DNA]</scope>
    <source>
        <strain evidence="1 2">Miyake</strain>
    </source>
</reference>
<comment type="caution">
    <text evidence="1">The sequence shown here is derived from an EMBL/GenBank/DDBJ whole genome shotgun (WGS) entry which is preliminary data.</text>
</comment>
<accession>A0A2H6K8L5</accession>
<dbReference type="RefSeq" id="XP_028865561.1">
    <property type="nucleotide sequence ID" value="XM_029009728.1"/>
</dbReference>
<sequence length="311" mass="34232">MGEALYKFLADKPVGKKELPALEKVKSISKGFLEQPALNYIWPANELLRRFNKPLSKKHPGFFPRFFGVIFESDYENVIQTRGVKPETIAKKLGKVVNGCEQFLENVKLPDQYISAYSSGATWDSSCAKDPEACAVIFVGIAPMLYAGLRSLKNSCIAQGYCHRSSGLTPINLRDVVKAVGYKDPGCRASMSDSEILKALKGMSYKMFITLYDLSGFWAFYGLEKAESVEAVEPVKPMTTAGAVEALKYHTSKNGSHIIAGDNSGVDMGLLHAWNAKKSNKPPKTGNALRSNNMYYPWLPTVSDLGNVIPI</sequence>
<dbReference type="EMBL" id="BDSA01000001">
    <property type="protein sequence ID" value="GBE59318.1"/>
    <property type="molecule type" value="Genomic_DNA"/>
</dbReference>
<keyword evidence="2" id="KW-1185">Reference proteome</keyword>
<dbReference type="AlphaFoldDB" id="A0A2H6K8L5"/>
<dbReference type="VEuPathDB" id="PiroplasmaDB:BOVATA_008110"/>
<dbReference type="Proteomes" id="UP000236319">
    <property type="component" value="Unassembled WGS sequence"/>
</dbReference>
<gene>
    <name evidence="1" type="ORF">BOVATA_008110</name>
</gene>
<evidence type="ECO:0000313" key="2">
    <source>
        <dbReference type="Proteomes" id="UP000236319"/>
    </source>
</evidence>
<proteinExistence type="predicted"/>
<name>A0A2H6K8L5_9APIC</name>
<organism evidence="1 2">
    <name type="scientific">Babesia ovata</name>
    <dbReference type="NCBI Taxonomy" id="189622"/>
    <lineage>
        <taxon>Eukaryota</taxon>
        <taxon>Sar</taxon>
        <taxon>Alveolata</taxon>
        <taxon>Apicomplexa</taxon>
        <taxon>Aconoidasida</taxon>
        <taxon>Piroplasmida</taxon>
        <taxon>Babesiidae</taxon>
        <taxon>Babesia</taxon>
    </lineage>
</organism>
<dbReference type="OrthoDB" id="77601at2759"/>